<gene>
    <name evidence="1" type="ORF">L195_g064124</name>
</gene>
<proteinExistence type="predicted"/>
<protein>
    <submittedName>
        <fullName evidence="1">Uncharacterized protein</fullName>
    </submittedName>
</protein>
<dbReference type="Proteomes" id="UP000236291">
    <property type="component" value="Unassembled WGS sequence"/>
</dbReference>
<evidence type="ECO:0000313" key="1">
    <source>
        <dbReference type="EMBL" id="PNX68753.1"/>
    </source>
</evidence>
<evidence type="ECO:0000313" key="2">
    <source>
        <dbReference type="Proteomes" id="UP000236291"/>
    </source>
</evidence>
<reference evidence="1 2" key="2">
    <citation type="journal article" date="2017" name="Front. Plant Sci.">
        <title>Gene Classification and Mining of Molecular Markers Useful in Red Clover (Trifolium pratense) Breeding.</title>
        <authorList>
            <person name="Istvanek J."/>
            <person name="Dluhosova J."/>
            <person name="Dluhos P."/>
            <person name="Patkova L."/>
            <person name="Nedelnik J."/>
            <person name="Repkova J."/>
        </authorList>
    </citation>
    <scope>NUCLEOTIDE SEQUENCE [LARGE SCALE GENOMIC DNA]</scope>
    <source>
        <strain evidence="2">cv. Tatra</strain>
        <tissue evidence="1">Young leaves</tissue>
    </source>
</reference>
<organism evidence="1 2">
    <name type="scientific">Trifolium pratense</name>
    <name type="common">Red clover</name>
    <dbReference type="NCBI Taxonomy" id="57577"/>
    <lineage>
        <taxon>Eukaryota</taxon>
        <taxon>Viridiplantae</taxon>
        <taxon>Streptophyta</taxon>
        <taxon>Embryophyta</taxon>
        <taxon>Tracheophyta</taxon>
        <taxon>Spermatophyta</taxon>
        <taxon>Magnoliopsida</taxon>
        <taxon>eudicotyledons</taxon>
        <taxon>Gunneridae</taxon>
        <taxon>Pentapetalae</taxon>
        <taxon>rosids</taxon>
        <taxon>fabids</taxon>
        <taxon>Fabales</taxon>
        <taxon>Fabaceae</taxon>
        <taxon>Papilionoideae</taxon>
        <taxon>50 kb inversion clade</taxon>
        <taxon>NPAAA clade</taxon>
        <taxon>Hologalegina</taxon>
        <taxon>IRL clade</taxon>
        <taxon>Trifolieae</taxon>
        <taxon>Trifolium</taxon>
    </lineage>
</organism>
<accession>A0A2K3KR65</accession>
<dbReference type="EMBL" id="ASHM01233722">
    <property type="protein sequence ID" value="PNX68753.1"/>
    <property type="molecule type" value="Genomic_DNA"/>
</dbReference>
<sequence>ANAEMKLHPSPTAQVLDNLEGPQAQLGKRWCRREATGEPPK</sequence>
<reference evidence="1 2" key="1">
    <citation type="journal article" date="2014" name="Am. J. Bot.">
        <title>Genome assembly and annotation for red clover (Trifolium pratense; Fabaceae).</title>
        <authorList>
            <person name="Istvanek J."/>
            <person name="Jaros M."/>
            <person name="Krenek A."/>
            <person name="Repkova J."/>
        </authorList>
    </citation>
    <scope>NUCLEOTIDE SEQUENCE [LARGE SCALE GENOMIC DNA]</scope>
    <source>
        <strain evidence="2">cv. Tatra</strain>
        <tissue evidence="1">Young leaves</tissue>
    </source>
</reference>
<feature type="non-terminal residue" evidence="1">
    <location>
        <position position="1"/>
    </location>
</feature>
<name>A0A2K3KR65_TRIPR</name>
<comment type="caution">
    <text evidence="1">The sequence shown here is derived from an EMBL/GenBank/DDBJ whole genome shotgun (WGS) entry which is preliminary data.</text>
</comment>
<dbReference type="AlphaFoldDB" id="A0A2K3KR65"/>